<feature type="domain" description="TonB-dependent receptor plug" evidence="8">
    <location>
        <begin position="46"/>
        <end position="165"/>
    </location>
</feature>
<evidence type="ECO:0000256" key="2">
    <source>
        <dbReference type="ARBA" id="ARBA00009810"/>
    </source>
</evidence>
<dbReference type="InterPro" id="IPR000531">
    <property type="entry name" value="Beta-barrel_TonB"/>
</dbReference>
<evidence type="ECO:0000313" key="9">
    <source>
        <dbReference type="EMBL" id="MRV72953.1"/>
    </source>
</evidence>
<protein>
    <submittedName>
        <fullName evidence="9">TonB-dependent receptor</fullName>
    </submittedName>
</protein>
<evidence type="ECO:0000256" key="5">
    <source>
        <dbReference type="RuleBase" id="RU003357"/>
    </source>
</evidence>
<keyword evidence="6" id="KW-0732">Signal</keyword>
<dbReference type="EMBL" id="WKJJ01000008">
    <property type="protein sequence ID" value="MRV72953.1"/>
    <property type="molecule type" value="Genomic_DNA"/>
</dbReference>
<dbReference type="Gene3D" id="2.40.170.20">
    <property type="entry name" value="TonB-dependent receptor, beta-barrel domain"/>
    <property type="match status" value="1"/>
</dbReference>
<dbReference type="CDD" id="cd01347">
    <property type="entry name" value="ligand_gated_channel"/>
    <property type="match status" value="1"/>
</dbReference>
<gene>
    <name evidence="9" type="ORF">GJ700_14685</name>
</gene>
<keyword evidence="10" id="KW-1185">Reference proteome</keyword>
<keyword evidence="3 5" id="KW-0472">Membrane</keyword>
<comment type="subcellular location">
    <subcellularLocation>
        <location evidence="1 5">Cell outer membrane</location>
    </subcellularLocation>
</comment>
<dbReference type="SUPFAM" id="SSF56935">
    <property type="entry name" value="Porins"/>
    <property type="match status" value="1"/>
</dbReference>
<dbReference type="PANTHER" id="PTHR47234:SF3">
    <property type="entry name" value="SECRETIN_TONB SHORT N-TERMINAL DOMAIN-CONTAINING PROTEIN"/>
    <property type="match status" value="1"/>
</dbReference>
<proteinExistence type="inferred from homology"/>
<dbReference type="Pfam" id="PF00593">
    <property type="entry name" value="TonB_dep_Rec_b-barrel"/>
    <property type="match status" value="1"/>
</dbReference>
<feature type="chain" id="PRO_5030735962" evidence="6">
    <location>
        <begin position="25"/>
        <end position="811"/>
    </location>
</feature>
<evidence type="ECO:0000256" key="6">
    <source>
        <dbReference type="SAM" id="SignalP"/>
    </source>
</evidence>
<evidence type="ECO:0000256" key="3">
    <source>
        <dbReference type="ARBA" id="ARBA00023136"/>
    </source>
</evidence>
<keyword evidence="9" id="KW-0675">Receptor</keyword>
<keyword evidence="5" id="KW-0798">TonB box</keyword>
<comment type="similarity">
    <text evidence="2 5">Belongs to the TonB-dependent receptor family.</text>
</comment>
<name>A0A7X2INX4_9BURK</name>
<dbReference type="PANTHER" id="PTHR47234">
    <property type="match status" value="1"/>
</dbReference>
<reference evidence="9 10" key="1">
    <citation type="submission" date="2019-11" db="EMBL/GenBank/DDBJ databases">
        <title>Novel species isolated from a subtropical stream in China.</title>
        <authorList>
            <person name="Lu H."/>
        </authorList>
    </citation>
    <scope>NUCLEOTIDE SEQUENCE [LARGE SCALE GENOMIC DNA]</scope>
    <source>
        <strain evidence="9 10">FT92W</strain>
    </source>
</reference>
<evidence type="ECO:0000259" key="7">
    <source>
        <dbReference type="Pfam" id="PF00593"/>
    </source>
</evidence>
<feature type="signal peptide" evidence="6">
    <location>
        <begin position="1"/>
        <end position="24"/>
    </location>
</feature>
<dbReference type="GO" id="GO:0009279">
    <property type="term" value="C:cell outer membrane"/>
    <property type="evidence" value="ECO:0007669"/>
    <property type="project" value="UniProtKB-SubCell"/>
</dbReference>
<feature type="domain" description="TonB-dependent receptor-like beta-barrel" evidence="7">
    <location>
        <begin position="289"/>
        <end position="768"/>
    </location>
</feature>
<dbReference type="Gene3D" id="2.170.130.10">
    <property type="entry name" value="TonB-dependent receptor, plug domain"/>
    <property type="match status" value="1"/>
</dbReference>
<evidence type="ECO:0000259" key="8">
    <source>
        <dbReference type="Pfam" id="PF07715"/>
    </source>
</evidence>
<dbReference type="AlphaFoldDB" id="A0A7X2INX4"/>
<evidence type="ECO:0000256" key="4">
    <source>
        <dbReference type="ARBA" id="ARBA00023237"/>
    </source>
</evidence>
<dbReference type="Pfam" id="PF07715">
    <property type="entry name" value="Plug"/>
    <property type="match status" value="1"/>
</dbReference>
<accession>A0A7X2INX4</accession>
<dbReference type="InterPro" id="IPR012910">
    <property type="entry name" value="Plug_dom"/>
</dbReference>
<sequence>MKPLKLRALAYAALAAGASVQAQAQDSTLDQVTIVGSRAKARTVFDSAVPVDLFNAREVANALSSGEVGAALQNLAPSINFPRIESSGASDSVRGIQLRGLGPDQVLVLVNGKRRHASALLDTESSFAGTVPVDINAIPFGAIERIEILRDGAGAQYGSDAVAGVINIVLKKGRSGGTAAIGYGANHTDFKPTGQKLTDGQTTTVNADAGIPVGDTGFLRFGFDARRRQPTERAGKSDAGWTSWNSTPADLALDGKVLFKSGDAQQDSGSLFYNALVPLGGGIDAYSFATLNRRLSDGSAWFRYPGDPSNVPALYPSGYRPVTHGNKLDASVVAGVKFAAGAWHLDASARHGGDRFHYGVSSTVNASLGAQSPTSFHLASFRTRQQGLNLDATRELDLGWPAPVSVALGAEVLHEAYRTLPGDPASYAGGPFTDAPPGAQAGPGLRPGDAFDGSRNVKSLYADAETEFGALLLGAAARWSDYSDFGSATTGKLSARYKVAPGWLVRGAVSNSFRAPALAQTGFRFATLNFNADGTGLQTAALLPATDALARAFGAQPLKPEKSDNLSLGFAWRATPATSLSVDAYRIRLRDRITRTSDLQSDAVNAYLGTQDRTDIGSVAFLANLLDTTTRGIDAVLNHELKAAGGTLNLSAALNVNKTRLDQARTSSTELAKIDPALSLLTDGGLFRLKHASPKNKLVLGADWQGGAVGVQARATRFGALQDFVYDSEAPVVEGVNAQYFGPVWTVDLEAQYKVTKQWTVAVGGNNLFDRYPDRVRQTNAATYGGALPYNFINPVGINGAYFYGKLTYTF</sequence>
<evidence type="ECO:0000256" key="1">
    <source>
        <dbReference type="ARBA" id="ARBA00004442"/>
    </source>
</evidence>
<dbReference type="RefSeq" id="WP_154375041.1">
    <property type="nucleotide sequence ID" value="NZ_WKJJ01000008.1"/>
</dbReference>
<keyword evidence="4" id="KW-0998">Cell outer membrane</keyword>
<evidence type="ECO:0000313" key="10">
    <source>
        <dbReference type="Proteomes" id="UP000446768"/>
    </source>
</evidence>
<dbReference type="InterPro" id="IPR036942">
    <property type="entry name" value="Beta-barrel_TonB_sf"/>
</dbReference>
<comment type="caution">
    <text evidence="9">The sequence shown here is derived from an EMBL/GenBank/DDBJ whole genome shotgun (WGS) entry which is preliminary data.</text>
</comment>
<dbReference type="Proteomes" id="UP000446768">
    <property type="component" value="Unassembled WGS sequence"/>
</dbReference>
<dbReference type="InterPro" id="IPR037066">
    <property type="entry name" value="Plug_dom_sf"/>
</dbReference>
<organism evidence="9 10">
    <name type="scientific">Pseudoduganella rivuli</name>
    <dbReference type="NCBI Taxonomy" id="2666085"/>
    <lineage>
        <taxon>Bacteria</taxon>
        <taxon>Pseudomonadati</taxon>
        <taxon>Pseudomonadota</taxon>
        <taxon>Betaproteobacteria</taxon>
        <taxon>Burkholderiales</taxon>
        <taxon>Oxalobacteraceae</taxon>
        <taxon>Telluria group</taxon>
        <taxon>Pseudoduganella</taxon>
    </lineage>
</organism>